<evidence type="ECO:0000313" key="2">
    <source>
        <dbReference type="Proteomes" id="UP000242715"/>
    </source>
</evidence>
<name>A0A2Z6MFF2_TRISU</name>
<reference evidence="2" key="1">
    <citation type="journal article" date="2017" name="Front. Plant Sci.">
        <title>Climate Clever Clovers: New Paradigm to Reduce the Environmental Footprint of Ruminants by Breeding Low Methanogenic Forages Utilizing Haplotype Variation.</title>
        <authorList>
            <person name="Kaur P."/>
            <person name="Appels R."/>
            <person name="Bayer P.E."/>
            <person name="Keeble-Gagnere G."/>
            <person name="Wang J."/>
            <person name="Hirakawa H."/>
            <person name="Shirasawa K."/>
            <person name="Vercoe P."/>
            <person name="Stefanova K."/>
            <person name="Durmic Z."/>
            <person name="Nichols P."/>
            <person name="Revell C."/>
            <person name="Isobe S.N."/>
            <person name="Edwards D."/>
            <person name="Erskine W."/>
        </authorList>
    </citation>
    <scope>NUCLEOTIDE SEQUENCE [LARGE SCALE GENOMIC DNA]</scope>
    <source>
        <strain evidence="2">cv. Daliak</strain>
    </source>
</reference>
<protein>
    <submittedName>
        <fullName evidence="1">Uncharacterized protein</fullName>
    </submittedName>
</protein>
<dbReference type="Proteomes" id="UP000242715">
    <property type="component" value="Unassembled WGS sequence"/>
</dbReference>
<proteinExistence type="predicted"/>
<gene>
    <name evidence="1" type="ORF">TSUD_159650</name>
</gene>
<accession>A0A2Z6MFF2</accession>
<keyword evidence="2" id="KW-1185">Reference proteome</keyword>
<dbReference type="AlphaFoldDB" id="A0A2Z6MFF2"/>
<dbReference type="EMBL" id="DF973377">
    <property type="protein sequence ID" value="GAU28683.1"/>
    <property type="molecule type" value="Genomic_DNA"/>
</dbReference>
<evidence type="ECO:0000313" key="1">
    <source>
        <dbReference type="EMBL" id="GAU28683.1"/>
    </source>
</evidence>
<organism evidence="1 2">
    <name type="scientific">Trifolium subterraneum</name>
    <name type="common">Subterranean clover</name>
    <dbReference type="NCBI Taxonomy" id="3900"/>
    <lineage>
        <taxon>Eukaryota</taxon>
        <taxon>Viridiplantae</taxon>
        <taxon>Streptophyta</taxon>
        <taxon>Embryophyta</taxon>
        <taxon>Tracheophyta</taxon>
        <taxon>Spermatophyta</taxon>
        <taxon>Magnoliopsida</taxon>
        <taxon>eudicotyledons</taxon>
        <taxon>Gunneridae</taxon>
        <taxon>Pentapetalae</taxon>
        <taxon>rosids</taxon>
        <taxon>fabids</taxon>
        <taxon>Fabales</taxon>
        <taxon>Fabaceae</taxon>
        <taxon>Papilionoideae</taxon>
        <taxon>50 kb inversion clade</taxon>
        <taxon>NPAAA clade</taxon>
        <taxon>Hologalegina</taxon>
        <taxon>IRL clade</taxon>
        <taxon>Trifolieae</taxon>
        <taxon>Trifolium</taxon>
    </lineage>
</organism>
<sequence length="187" mass="20298">MDWALLGTSSSLSVSSPNSMISKELDSSFSASFALEVSSSSSEVSSSSFCPHESSESSSTRWSSVVMFTLYVGTSFIGDAPVPDVTISCVTLSFVSSSALKPSFVVDVGTSSATSFLMNSSAATRVSDEDGASYIDVVLFPWDDQQLDLHLSRREEGGCHEFIGFDQPIHLFEDFTDIPNDFLRRFY</sequence>